<dbReference type="InterPro" id="IPR007415">
    <property type="entry name" value="Nitrogenase_MoFe_mat_NifZ"/>
</dbReference>
<evidence type="ECO:0000256" key="2">
    <source>
        <dbReference type="ARBA" id="ARBA00023231"/>
    </source>
</evidence>
<comment type="similarity">
    <text evidence="1">Belongs to the NifZ family.</text>
</comment>
<protein>
    <submittedName>
        <fullName evidence="3">Nitrogen fixation protein NifZ</fullName>
    </submittedName>
</protein>
<keyword evidence="2" id="KW-0535">Nitrogen fixation</keyword>
<dbReference type="OrthoDB" id="9801083at2"/>
<evidence type="ECO:0000256" key="1">
    <source>
        <dbReference type="ARBA" id="ARBA00008027"/>
    </source>
</evidence>
<gene>
    <name evidence="3" type="ORF">SAMN04488244_102251</name>
</gene>
<dbReference type="Pfam" id="PF04319">
    <property type="entry name" value="NifZ"/>
    <property type="match status" value="1"/>
</dbReference>
<organism evidence="3 4">
    <name type="scientific">Vibrio hangzhouensis</name>
    <dbReference type="NCBI Taxonomy" id="462991"/>
    <lineage>
        <taxon>Bacteria</taxon>
        <taxon>Pseudomonadati</taxon>
        <taxon>Pseudomonadota</taxon>
        <taxon>Gammaproteobacteria</taxon>
        <taxon>Vibrionales</taxon>
        <taxon>Vibrionaceae</taxon>
        <taxon>Vibrio</taxon>
    </lineage>
</organism>
<evidence type="ECO:0000313" key="4">
    <source>
        <dbReference type="Proteomes" id="UP000236721"/>
    </source>
</evidence>
<evidence type="ECO:0000313" key="3">
    <source>
        <dbReference type="EMBL" id="SEF61899.1"/>
    </source>
</evidence>
<dbReference type="EMBL" id="FNVG01000002">
    <property type="protein sequence ID" value="SEF61899.1"/>
    <property type="molecule type" value="Genomic_DNA"/>
</dbReference>
<sequence>MECWDAKFPVGSQVRLIRNVRNDGSFSELNKGDLLAEQGAVGEVRSSGYYLQNQIVYQVFFPARNLLVGIKETELIDVNLEWVPCLFRSLDKARLTLALKVRDDIIAVKGDLVEVQRVFRDLDTGQLEYEIAVGGYYVKVDAKVVEAELT</sequence>
<name>A0A1H5TGG3_9VIBR</name>
<keyword evidence="4" id="KW-1185">Reference proteome</keyword>
<reference evidence="4" key="1">
    <citation type="submission" date="2016-10" db="EMBL/GenBank/DDBJ databases">
        <authorList>
            <person name="Varghese N."/>
            <person name="Submissions S."/>
        </authorList>
    </citation>
    <scope>NUCLEOTIDE SEQUENCE [LARGE SCALE GENOMIC DNA]</scope>
    <source>
        <strain evidence="4">CGMCC 1.7062</strain>
    </source>
</reference>
<dbReference type="RefSeq" id="WP_103878853.1">
    <property type="nucleotide sequence ID" value="NZ_FNVG01000002.1"/>
</dbReference>
<accession>A0A1H5TGG3</accession>
<dbReference type="AlphaFoldDB" id="A0A1H5TGG3"/>
<dbReference type="Proteomes" id="UP000236721">
    <property type="component" value="Unassembled WGS sequence"/>
</dbReference>
<dbReference type="GO" id="GO:0009399">
    <property type="term" value="P:nitrogen fixation"/>
    <property type="evidence" value="ECO:0007669"/>
    <property type="project" value="InterPro"/>
</dbReference>
<proteinExistence type="inferred from homology"/>